<feature type="signal peptide" evidence="3">
    <location>
        <begin position="1"/>
        <end position="20"/>
    </location>
</feature>
<sequence>MFMRLSPSSRLSLFLPCALAAVLLLRQAPAAALVAEEQLSCSGTAGHAFPITTRIHGGPGSYKPGGADQTWFIDLTNTTEESCKNIHPVLVLADTQNRLKDAEPHLMFYGGDRWHSVTFTRTGRQALVGAFYDGFRGFTVAPRRTLPVKVRFALDDKARPGDVVAKTAVVRKKGGHEGWAGESDDYWFQIEAGNRAAAELTGETADPTGKATDATGKATDATGKATDPADKASAPTGNAPRPSDTESASTGKATGATGEAAHPSGNASHQPDNAAEESDKGQSPLGPRGPEARSSAPGLAPSADAMTPTAAASAPQRDLVKFVGGLAIAAVGLLVAAGSLVVARRRR</sequence>
<feature type="compositionally biased region" description="Low complexity" evidence="1">
    <location>
        <begin position="300"/>
        <end position="310"/>
    </location>
</feature>
<organism evidence="4 5">
    <name type="scientific">Streptomyces gibsoniae</name>
    <dbReference type="NCBI Taxonomy" id="3075529"/>
    <lineage>
        <taxon>Bacteria</taxon>
        <taxon>Bacillati</taxon>
        <taxon>Actinomycetota</taxon>
        <taxon>Actinomycetes</taxon>
        <taxon>Kitasatosporales</taxon>
        <taxon>Streptomycetaceae</taxon>
        <taxon>Streptomyces</taxon>
    </lineage>
</organism>
<evidence type="ECO:0000256" key="2">
    <source>
        <dbReference type="SAM" id="Phobius"/>
    </source>
</evidence>
<evidence type="ECO:0000313" key="5">
    <source>
        <dbReference type="Proteomes" id="UP001183809"/>
    </source>
</evidence>
<evidence type="ECO:0000256" key="1">
    <source>
        <dbReference type="SAM" id="MobiDB-lite"/>
    </source>
</evidence>
<feature type="compositionally biased region" description="Low complexity" evidence="1">
    <location>
        <begin position="207"/>
        <end position="226"/>
    </location>
</feature>
<evidence type="ECO:0000313" key="4">
    <source>
        <dbReference type="EMBL" id="MDT0462477.1"/>
    </source>
</evidence>
<keyword evidence="2" id="KW-1133">Transmembrane helix</keyword>
<name>A0ABU2TNI8_9ACTN</name>
<proteinExistence type="predicted"/>
<feature type="chain" id="PRO_5046983120" description="Gram-positive cocci surface proteins LPxTG domain-containing protein" evidence="3">
    <location>
        <begin position="21"/>
        <end position="347"/>
    </location>
</feature>
<reference evidence="5" key="1">
    <citation type="submission" date="2023-07" db="EMBL/GenBank/DDBJ databases">
        <title>30 novel species of actinomycetes from the DSMZ collection.</title>
        <authorList>
            <person name="Nouioui I."/>
        </authorList>
    </citation>
    <scope>NUCLEOTIDE SEQUENCE [LARGE SCALE GENOMIC DNA]</scope>
    <source>
        <strain evidence="5">DSM 41699</strain>
    </source>
</reference>
<feature type="compositionally biased region" description="Low complexity" evidence="1">
    <location>
        <begin position="245"/>
        <end position="261"/>
    </location>
</feature>
<dbReference type="Proteomes" id="UP001183809">
    <property type="component" value="Unassembled WGS sequence"/>
</dbReference>
<dbReference type="EMBL" id="JAVREY010000004">
    <property type="protein sequence ID" value="MDT0462477.1"/>
    <property type="molecule type" value="Genomic_DNA"/>
</dbReference>
<accession>A0ABU2TNI8</accession>
<evidence type="ECO:0000256" key="3">
    <source>
        <dbReference type="SAM" id="SignalP"/>
    </source>
</evidence>
<evidence type="ECO:0008006" key="6">
    <source>
        <dbReference type="Google" id="ProtNLM"/>
    </source>
</evidence>
<gene>
    <name evidence="4" type="ORF">RM764_05555</name>
</gene>
<keyword evidence="2" id="KW-0472">Membrane</keyword>
<feature type="region of interest" description="Disordered" evidence="1">
    <location>
        <begin position="199"/>
        <end position="310"/>
    </location>
</feature>
<feature type="transmembrane region" description="Helical" evidence="2">
    <location>
        <begin position="322"/>
        <end position="343"/>
    </location>
</feature>
<keyword evidence="5" id="KW-1185">Reference proteome</keyword>
<dbReference type="RefSeq" id="WP_311692465.1">
    <property type="nucleotide sequence ID" value="NZ_JAVREY010000004.1"/>
</dbReference>
<protein>
    <recommendedName>
        <fullName evidence="6">Gram-positive cocci surface proteins LPxTG domain-containing protein</fullName>
    </recommendedName>
</protein>
<comment type="caution">
    <text evidence="4">The sequence shown here is derived from an EMBL/GenBank/DDBJ whole genome shotgun (WGS) entry which is preliminary data.</text>
</comment>
<keyword evidence="2" id="KW-0812">Transmembrane</keyword>
<keyword evidence="3" id="KW-0732">Signal</keyword>